<dbReference type="EMBL" id="CP073100">
    <property type="protein sequence ID" value="QUE51144.1"/>
    <property type="molecule type" value="Genomic_DNA"/>
</dbReference>
<dbReference type="KEGG" id="lamb:KBB96_20100"/>
<dbReference type="RefSeq" id="WP_211631283.1">
    <property type="nucleotide sequence ID" value="NZ_CP073100.1"/>
</dbReference>
<proteinExistence type="predicted"/>
<organism evidence="1 2">
    <name type="scientific">Luteolibacter ambystomatis</name>
    <dbReference type="NCBI Taxonomy" id="2824561"/>
    <lineage>
        <taxon>Bacteria</taxon>
        <taxon>Pseudomonadati</taxon>
        <taxon>Verrucomicrobiota</taxon>
        <taxon>Verrucomicrobiia</taxon>
        <taxon>Verrucomicrobiales</taxon>
        <taxon>Verrucomicrobiaceae</taxon>
        <taxon>Luteolibacter</taxon>
    </lineage>
</organism>
<gene>
    <name evidence="1" type="ORF">KBB96_20100</name>
</gene>
<keyword evidence="2" id="KW-1185">Reference proteome</keyword>
<dbReference type="AlphaFoldDB" id="A0A975G8Q1"/>
<evidence type="ECO:0000313" key="1">
    <source>
        <dbReference type="EMBL" id="QUE51144.1"/>
    </source>
</evidence>
<reference evidence="1" key="1">
    <citation type="submission" date="2021-04" db="EMBL/GenBank/DDBJ databases">
        <title>Luteolibacter sp. 32A isolated from the skin of an Anderson's salamander (Ambystoma andersonii).</title>
        <authorList>
            <person name="Spergser J."/>
            <person name="Busse H.-J."/>
        </authorList>
    </citation>
    <scope>NUCLEOTIDE SEQUENCE</scope>
    <source>
        <strain evidence="1">32A</strain>
    </source>
</reference>
<name>A0A975G8Q1_9BACT</name>
<sequence length="95" mass="10509">MSEYLSNLREAIRELHGCESTHAGTSRVVEYFGEQKVWEGDVETFSLSGHPKAEEAFAWAFDNGEEPQYVAVLKLPPVKDPSDAVRASIASGAFY</sequence>
<dbReference type="Proteomes" id="UP000676169">
    <property type="component" value="Chromosome"/>
</dbReference>
<evidence type="ECO:0000313" key="2">
    <source>
        <dbReference type="Proteomes" id="UP000676169"/>
    </source>
</evidence>
<accession>A0A975G8Q1</accession>
<protein>
    <submittedName>
        <fullName evidence="1">Uncharacterized protein</fullName>
    </submittedName>
</protein>